<feature type="compositionally biased region" description="Gly residues" evidence="1">
    <location>
        <begin position="36"/>
        <end position="48"/>
    </location>
</feature>
<dbReference type="Proteomes" id="UP001218218">
    <property type="component" value="Unassembled WGS sequence"/>
</dbReference>
<reference evidence="2" key="1">
    <citation type="submission" date="2023-03" db="EMBL/GenBank/DDBJ databases">
        <title>Massive genome expansion in bonnet fungi (Mycena s.s.) driven by repeated elements and novel gene families across ecological guilds.</title>
        <authorList>
            <consortium name="Lawrence Berkeley National Laboratory"/>
            <person name="Harder C.B."/>
            <person name="Miyauchi S."/>
            <person name="Viragh M."/>
            <person name="Kuo A."/>
            <person name="Thoen E."/>
            <person name="Andreopoulos B."/>
            <person name="Lu D."/>
            <person name="Skrede I."/>
            <person name="Drula E."/>
            <person name="Henrissat B."/>
            <person name="Morin E."/>
            <person name="Kohler A."/>
            <person name="Barry K."/>
            <person name="LaButti K."/>
            <person name="Morin E."/>
            <person name="Salamov A."/>
            <person name="Lipzen A."/>
            <person name="Mereny Z."/>
            <person name="Hegedus B."/>
            <person name="Baldrian P."/>
            <person name="Stursova M."/>
            <person name="Weitz H."/>
            <person name="Taylor A."/>
            <person name="Grigoriev I.V."/>
            <person name="Nagy L.G."/>
            <person name="Martin F."/>
            <person name="Kauserud H."/>
        </authorList>
    </citation>
    <scope>NUCLEOTIDE SEQUENCE</scope>
    <source>
        <strain evidence="2">CBHHK002</strain>
    </source>
</reference>
<sequence>MTSDETTGSGKNGGTVYTDVWEPLSTRGSRPASEGTGEGTTEGLCVGVGEGAGEGALVWQSAGESAGDGGEAPQMSVGVGEGVVCGCGRERGHGRGRRRGRSSVAVGADARGASEDADDGGASEGGAGDWWSQFENVRHGRSDRRDVDESGTDHRRAARVRARATSSPARGMTPRALTRAGIQRQLGAERKSTGPRDLHVQDLRSRGAASAQRAPCPFTARDPGIAKPCVDSARRGSLLGAFPESRLRSGVCGGGRPARQPDCHLTAEGDRSAGSDDVHCAWLIVVIRTRRGYVGERGRGFRYSGCGGVDLRKIRTLMAYLKWDGRGVRALEVGGRGGRVGGQNADGVWGESGMVGDSVLLNLMNSKAACADSTTQDE</sequence>
<evidence type="ECO:0000313" key="3">
    <source>
        <dbReference type="Proteomes" id="UP001218218"/>
    </source>
</evidence>
<evidence type="ECO:0000256" key="1">
    <source>
        <dbReference type="SAM" id="MobiDB-lite"/>
    </source>
</evidence>
<keyword evidence="3" id="KW-1185">Reference proteome</keyword>
<proteinExistence type="predicted"/>
<feature type="compositionally biased region" description="Basic and acidic residues" evidence="1">
    <location>
        <begin position="136"/>
        <end position="155"/>
    </location>
</feature>
<organism evidence="2 3">
    <name type="scientific">Mycena albidolilacea</name>
    <dbReference type="NCBI Taxonomy" id="1033008"/>
    <lineage>
        <taxon>Eukaryota</taxon>
        <taxon>Fungi</taxon>
        <taxon>Dikarya</taxon>
        <taxon>Basidiomycota</taxon>
        <taxon>Agaricomycotina</taxon>
        <taxon>Agaricomycetes</taxon>
        <taxon>Agaricomycetidae</taxon>
        <taxon>Agaricales</taxon>
        <taxon>Marasmiineae</taxon>
        <taxon>Mycenaceae</taxon>
        <taxon>Mycena</taxon>
    </lineage>
</organism>
<feature type="region of interest" description="Disordered" evidence="1">
    <location>
        <begin position="1"/>
        <end position="48"/>
    </location>
</feature>
<protein>
    <submittedName>
        <fullName evidence="2">Uncharacterized protein</fullName>
    </submittedName>
</protein>
<feature type="region of interest" description="Disordered" evidence="1">
    <location>
        <begin position="88"/>
        <end position="196"/>
    </location>
</feature>
<feature type="compositionally biased region" description="Basic and acidic residues" evidence="1">
    <location>
        <begin position="187"/>
        <end position="196"/>
    </location>
</feature>
<name>A0AAD7AW38_9AGAR</name>
<dbReference type="AlphaFoldDB" id="A0AAD7AW38"/>
<evidence type="ECO:0000313" key="2">
    <source>
        <dbReference type="EMBL" id="KAJ7369122.1"/>
    </source>
</evidence>
<dbReference type="EMBL" id="JARIHO010000001">
    <property type="protein sequence ID" value="KAJ7369122.1"/>
    <property type="molecule type" value="Genomic_DNA"/>
</dbReference>
<comment type="caution">
    <text evidence="2">The sequence shown here is derived from an EMBL/GenBank/DDBJ whole genome shotgun (WGS) entry which is preliminary data.</text>
</comment>
<gene>
    <name evidence="2" type="ORF">DFH08DRAFT_796916</name>
</gene>
<accession>A0AAD7AW38</accession>
<feature type="compositionally biased region" description="Low complexity" evidence="1">
    <location>
        <begin position="102"/>
        <end position="111"/>
    </location>
</feature>